<dbReference type="AlphaFoldDB" id="A0A835N1X3"/>
<evidence type="ECO:0000313" key="4">
    <source>
        <dbReference type="Proteomes" id="UP000657918"/>
    </source>
</evidence>
<evidence type="ECO:0000313" key="3">
    <source>
        <dbReference type="EMBL" id="KAF9682011.1"/>
    </source>
</evidence>
<gene>
    <name evidence="3" type="ORF">SADUNF_Sadunf05G0062900</name>
</gene>
<dbReference type="GO" id="GO:0020037">
    <property type="term" value="F:heme binding"/>
    <property type="evidence" value="ECO:0007669"/>
    <property type="project" value="InterPro"/>
</dbReference>
<dbReference type="PROSITE" id="PS50873">
    <property type="entry name" value="PEROXIDASE_4"/>
    <property type="match status" value="1"/>
</dbReference>
<keyword evidence="4" id="KW-1185">Reference proteome</keyword>
<proteinExistence type="inferred from homology"/>
<dbReference type="InterPro" id="IPR002016">
    <property type="entry name" value="Haem_peroxidase"/>
</dbReference>
<evidence type="ECO:0000256" key="1">
    <source>
        <dbReference type="RuleBase" id="RU004241"/>
    </source>
</evidence>
<organism evidence="3 4">
    <name type="scientific">Salix dunnii</name>
    <dbReference type="NCBI Taxonomy" id="1413687"/>
    <lineage>
        <taxon>Eukaryota</taxon>
        <taxon>Viridiplantae</taxon>
        <taxon>Streptophyta</taxon>
        <taxon>Embryophyta</taxon>
        <taxon>Tracheophyta</taxon>
        <taxon>Spermatophyta</taxon>
        <taxon>Magnoliopsida</taxon>
        <taxon>eudicotyledons</taxon>
        <taxon>Gunneridae</taxon>
        <taxon>Pentapetalae</taxon>
        <taxon>rosids</taxon>
        <taxon>fabids</taxon>
        <taxon>Malpighiales</taxon>
        <taxon>Salicaceae</taxon>
        <taxon>Saliceae</taxon>
        <taxon>Salix</taxon>
    </lineage>
</organism>
<accession>A0A835N1X3</accession>
<dbReference type="EMBL" id="JADGMS010000005">
    <property type="protein sequence ID" value="KAF9682011.1"/>
    <property type="molecule type" value="Genomic_DNA"/>
</dbReference>
<comment type="caution">
    <text evidence="3">The sequence shown here is derived from an EMBL/GenBank/DDBJ whole genome shotgun (WGS) entry which is preliminary data.</text>
</comment>
<evidence type="ECO:0000259" key="2">
    <source>
        <dbReference type="PROSITE" id="PS50873"/>
    </source>
</evidence>
<sequence>MDDDGLLYLSYICRGQAKANLRVHSSDLKKAKITVESHCPRVVTSADVMAIVTRDKVQCANGKKRFAQVALSPRLQEWLETFLTRMTVCQIIRVFRSKALSTLDIEAHSVAAGSLMSRIYGGNRSFDIESNMDQNPKTIRETCPEENFDPTVLAPNDPIDSIDFRQRHLP</sequence>
<feature type="domain" description="Plant heme peroxidase family profile" evidence="2">
    <location>
        <begin position="28"/>
        <end position="170"/>
    </location>
</feature>
<dbReference type="GO" id="GO:0004601">
    <property type="term" value="F:peroxidase activity"/>
    <property type="evidence" value="ECO:0007669"/>
    <property type="project" value="InterPro"/>
</dbReference>
<dbReference type="SUPFAM" id="SSF48113">
    <property type="entry name" value="Heme-dependent peroxidases"/>
    <property type="match status" value="1"/>
</dbReference>
<dbReference type="InterPro" id="IPR010255">
    <property type="entry name" value="Haem_peroxidase_sf"/>
</dbReference>
<name>A0A835N1X3_9ROSI</name>
<dbReference type="Pfam" id="PF00141">
    <property type="entry name" value="peroxidase"/>
    <property type="match status" value="1"/>
</dbReference>
<reference evidence="3 4" key="1">
    <citation type="submission" date="2020-10" db="EMBL/GenBank/DDBJ databases">
        <title>Plant Genome Project.</title>
        <authorList>
            <person name="Zhang R.-G."/>
        </authorList>
    </citation>
    <scope>NUCLEOTIDE SEQUENCE [LARGE SCALE GENOMIC DNA]</scope>
    <source>
        <strain evidence="3">FAFU-HL-1</strain>
        <tissue evidence="3">Leaf</tissue>
    </source>
</reference>
<protein>
    <recommendedName>
        <fullName evidence="2">Plant heme peroxidase family profile domain-containing protein</fullName>
    </recommendedName>
</protein>
<comment type="similarity">
    <text evidence="1">Belongs to the peroxidase family.</text>
</comment>
<dbReference type="GO" id="GO:0006979">
    <property type="term" value="P:response to oxidative stress"/>
    <property type="evidence" value="ECO:0007669"/>
    <property type="project" value="InterPro"/>
</dbReference>
<dbReference type="OrthoDB" id="10613958at2759"/>
<dbReference type="Proteomes" id="UP000657918">
    <property type="component" value="Unassembled WGS sequence"/>
</dbReference>
<dbReference type="Gene3D" id="1.10.520.10">
    <property type="match status" value="1"/>
</dbReference>